<feature type="region of interest" description="Disordered" evidence="9">
    <location>
        <begin position="223"/>
        <end position="254"/>
    </location>
</feature>
<dbReference type="PANTHER" id="PTHR37984">
    <property type="entry name" value="PROTEIN CBG26694"/>
    <property type="match status" value="1"/>
</dbReference>
<keyword evidence="6" id="KW-0378">Hydrolase</keyword>
<dbReference type="InterPro" id="IPR056924">
    <property type="entry name" value="SH3_Tf2-1"/>
</dbReference>
<dbReference type="Pfam" id="PF03732">
    <property type="entry name" value="Retrotrans_gag"/>
    <property type="match status" value="1"/>
</dbReference>
<evidence type="ECO:0000256" key="1">
    <source>
        <dbReference type="ARBA" id="ARBA00022670"/>
    </source>
</evidence>
<dbReference type="Gene3D" id="3.10.10.10">
    <property type="entry name" value="HIV Type 1 Reverse Transcriptase, subunit A, domain 1"/>
    <property type="match status" value="1"/>
</dbReference>
<keyword evidence="3" id="KW-0548">Nucleotidyltransferase</keyword>
<keyword evidence="2" id="KW-0808">Transferase</keyword>
<keyword evidence="5" id="KW-0255">Endonuclease</keyword>
<dbReference type="Proteomes" id="UP000242715">
    <property type="component" value="Unassembled WGS sequence"/>
</dbReference>
<evidence type="ECO:0000256" key="2">
    <source>
        <dbReference type="ARBA" id="ARBA00022679"/>
    </source>
</evidence>
<keyword evidence="8" id="KW-0511">Multifunctional enzyme</keyword>
<dbReference type="AlphaFoldDB" id="A0A2Z6MZW7"/>
<dbReference type="Gene3D" id="3.30.70.270">
    <property type="match status" value="2"/>
</dbReference>
<sequence length="933" mass="106066">MPPKNQNQLIRVMDAKITSLEEEIHGVKATLASMEKSQATLIAMFERSLGKVVPTEEEVAIVERESEKATGEGSTKRSGNNKTDRFRDDAMTEFHQSAKKIELPMFDGKDPAGWISRAEVYFRVQETTPEVKEALLERYGGHGDGDVYEQLTELRQTVSMEEYITEFEYLTAQIPKLPDKQFLGYILHGLKHEIKGKVRSLVTVGGLSRAKVLQVTRAVEKETSKENGSGYYRQSTLGYGPNRSDAGGSNRGSGADWVLVKTNKDISSNGDRQLRLLIIEDENEEGQEGNLLAVEVDEEDEETEGEISVLSFQQLTQNTVKPQSIKLKGVVDTVLGMEWVQTLGDMIVNWNKHTMSFWYHKQWVTLKGMEDQHDMMNSLQIIVCSSGTRFMKGRDSLQTLEVNQSKDLENLLNMYADVFQEPKGLPTNKEKEHVITLKEGAGAVNVRPYRYPHHHKNEIERQVKEMLEAGIICHSTSAFSSPIILVKKKDSSWRMCIDYRALNKATIPDKFPIPVIEELLDELHGSKFFSKLDLKSGYHQVRVKEEDIHKTTFRTHEGHYEFMVMPFGLMNAPSTFQSLMNEVFRPFSRTFVLVFFDDILVFSKDWQTNMEHLEGDGVAVDPNKVMRVTNWPVPKNVKGVRGFLGLTGYYRKFIKDYGKIARTLTELTKKDAFTWNETTQRAFDILKEKLTTAPVLALPDFNKEFIIECDALGVGIGAILMQEKKPGYPSLSGKKQYWWWWIDYPSTRLKMSTAYHPETDGQTELVNRCLETYLRCFIADQPKHGSIGFPGQNIGSTQASTQLQDKLLLKLYMGELLQPLHAGFRERPRVHKQKSVVSRIHAKLSAKYYGPYPVIARVGAVAYQLKLPTGARVHPIFHVSLLKKVVGNYNEETELPNLRDDSGELIEPESTLASRYIQANGEQVQMKQLGKIL</sequence>
<dbReference type="Pfam" id="PF00078">
    <property type="entry name" value="RVT_1"/>
    <property type="match status" value="1"/>
</dbReference>
<organism evidence="11 12">
    <name type="scientific">Trifolium subterraneum</name>
    <name type="common">Subterranean clover</name>
    <dbReference type="NCBI Taxonomy" id="3900"/>
    <lineage>
        <taxon>Eukaryota</taxon>
        <taxon>Viridiplantae</taxon>
        <taxon>Streptophyta</taxon>
        <taxon>Embryophyta</taxon>
        <taxon>Tracheophyta</taxon>
        <taxon>Spermatophyta</taxon>
        <taxon>Magnoliopsida</taxon>
        <taxon>eudicotyledons</taxon>
        <taxon>Gunneridae</taxon>
        <taxon>Pentapetalae</taxon>
        <taxon>rosids</taxon>
        <taxon>fabids</taxon>
        <taxon>Fabales</taxon>
        <taxon>Fabaceae</taxon>
        <taxon>Papilionoideae</taxon>
        <taxon>50 kb inversion clade</taxon>
        <taxon>NPAAA clade</taxon>
        <taxon>Hologalegina</taxon>
        <taxon>IRL clade</taxon>
        <taxon>Trifolieae</taxon>
        <taxon>Trifolium</taxon>
    </lineage>
</organism>
<evidence type="ECO:0000256" key="8">
    <source>
        <dbReference type="ARBA" id="ARBA00023268"/>
    </source>
</evidence>
<dbReference type="InterPro" id="IPR012337">
    <property type="entry name" value="RNaseH-like_sf"/>
</dbReference>
<evidence type="ECO:0000256" key="4">
    <source>
        <dbReference type="ARBA" id="ARBA00022722"/>
    </source>
</evidence>
<dbReference type="FunFam" id="3.10.10.10:FF:000007">
    <property type="entry name" value="Retrovirus-related Pol polyprotein from transposon 17.6-like Protein"/>
    <property type="match status" value="1"/>
</dbReference>
<protein>
    <recommendedName>
        <fullName evidence="10">Reverse transcriptase domain-containing protein</fullName>
    </recommendedName>
</protein>
<dbReference type="GO" id="GO:0008233">
    <property type="term" value="F:peptidase activity"/>
    <property type="evidence" value="ECO:0007669"/>
    <property type="project" value="UniProtKB-KW"/>
</dbReference>
<evidence type="ECO:0000313" key="12">
    <source>
        <dbReference type="Proteomes" id="UP000242715"/>
    </source>
</evidence>
<dbReference type="CDD" id="cd01647">
    <property type="entry name" value="RT_LTR"/>
    <property type="match status" value="1"/>
</dbReference>
<dbReference type="InterPro" id="IPR043128">
    <property type="entry name" value="Rev_trsase/Diguanyl_cyclase"/>
</dbReference>
<dbReference type="PROSITE" id="PS50878">
    <property type="entry name" value="RT_POL"/>
    <property type="match status" value="1"/>
</dbReference>
<evidence type="ECO:0000256" key="5">
    <source>
        <dbReference type="ARBA" id="ARBA00022759"/>
    </source>
</evidence>
<feature type="compositionally biased region" description="Polar residues" evidence="9">
    <location>
        <begin position="72"/>
        <end position="81"/>
    </location>
</feature>
<keyword evidence="12" id="KW-1185">Reference proteome</keyword>
<dbReference type="Pfam" id="PF24626">
    <property type="entry name" value="SH3_Tf2-1"/>
    <property type="match status" value="1"/>
</dbReference>
<keyword evidence="4" id="KW-0540">Nuclease</keyword>
<accession>A0A2Z6MZW7</accession>
<feature type="domain" description="Reverse transcriptase" evidence="10">
    <location>
        <begin position="467"/>
        <end position="648"/>
    </location>
</feature>
<reference evidence="12" key="1">
    <citation type="journal article" date="2017" name="Front. Plant Sci.">
        <title>Climate Clever Clovers: New Paradigm to Reduce the Environmental Footprint of Ruminants by Breeding Low Methanogenic Forages Utilizing Haplotype Variation.</title>
        <authorList>
            <person name="Kaur P."/>
            <person name="Appels R."/>
            <person name="Bayer P.E."/>
            <person name="Keeble-Gagnere G."/>
            <person name="Wang J."/>
            <person name="Hirakawa H."/>
            <person name="Shirasawa K."/>
            <person name="Vercoe P."/>
            <person name="Stefanova K."/>
            <person name="Durmic Z."/>
            <person name="Nichols P."/>
            <person name="Revell C."/>
            <person name="Isobe S.N."/>
            <person name="Edwards D."/>
            <person name="Erskine W."/>
        </authorList>
    </citation>
    <scope>NUCLEOTIDE SEQUENCE [LARGE SCALE GENOMIC DNA]</scope>
    <source>
        <strain evidence="12">cv. Daliak</strain>
    </source>
</reference>
<evidence type="ECO:0000256" key="3">
    <source>
        <dbReference type="ARBA" id="ARBA00022695"/>
    </source>
</evidence>
<dbReference type="GO" id="GO:0006508">
    <property type="term" value="P:proteolysis"/>
    <property type="evidence" value="ECO:0007669"/>
    <property type="project" value="UniProtKB-KW"/>
</dbReference>
<dbReference type="PANTHER" id="PTHR37984:SF5">
    <property type="entry name" value="PROTEIN NYNRIN-LIKE"/>
    <property type="match status" value="1"/>
</dbReference>
<dbReference type="InterPro" id="IPR005162">
    <property type="entry name" value="Retrotrans_gag_dom"/>
</dbReference>
<dbReference type="Pfam" id="PF17919">
    <property type="entry name" value="RT_RNaseH_2"/>
    <property type="match status" value="1"/>
</dbReference>
<keyword evidence="1" id="KW-0645">Protease</keyword>
<name>A0A2Z6MZW7_TRISU</name>
<dbReference type="SUPFAM" id="SSF56672">
    <property type="entry name" value="DNA/RNA polymerases"/>
    <property type="match status" value="1"/>
</dbReference>
<dbReference type="EMBL" id="DF973651">
    <property type="protein sequence ID" value="GAU37061.1"/>
    <property type="molecule type" value="Genomic_DNA"/>
</dbReference>
<feature type="region of interest" description="Disordered" evidence="9">
    <location>
        <begin position="62"/>
        <end position="87"/>
    </location>
</feature>
<dbReference type="FunFam" id="3.30.70.270:FF:000115">
    <property type="entry name" value="Polyprotein of retroviral origin, putative"/>
    <property type="match status" value="1"/>
</dbReference>
<dbReference type="OrthoDB" id="117622at2759"/>
<keyword evidence="7" id="KW-0695">RNA-directed DNA polymerase</keyword>
<dbReference type="GO" id="GO:0003964">
    <property type="term" value="F:RNA-directed DNA polymerase activity"/>
    <property type="evidence" value="ECO:0007669"/>
    <property type="project" value="UniProtKB-KW"/>
</dbReference>
<proteinExistence type="predicted"/>
<dbReference type="SUPFAM" id="SSF53098">
    <property type="entry name" value="Ribonuclease H-like"/>
    <property type="match status" value="1"/>
</dbReference>
<dbReference type="InterPro" id="IPR043502">
    <property type="entry name" value="DNA/RNA_pol_sf"/>
</dbReference>
<gene>
    <name evidence="11" type="ORF">TSUD_274220</name>
</gene>
<evidence type="ECO:0000259" key="10">
    <source>
        <dbReference type="PROSITE" id="PS50878"/>
    </source>
</evidence>
<evidence type="ECO:0000313" key="11">
    <source>
        <dbReference type="EMBL" id="GAU37061.1"/>
    </source>
</evidence>
<dbReference type="GO" id="GO:0004519">
    <property type="term" value="F:endonuclease activity"/>
    <property type="evidence" value="ECO:0007669"/>
    <property type="project" value="UniProtKB-KW"/>
</dbReference>
<evidence type="ECO:0000256" key="7">
    <source>
        <dbReference type="ARBA" id="ARBA00022918"/>
    </source>
</evidence>
<dbReference type="InterPro" id="IPR050951">
    <property type="entry name" value="Retrovirus_Pol_polyprotein"/>
</dbReference>
<evidence type="ECO:0000256" key="6">
    <source>
        <dbReference type="ARBA" id="ARBA00022801"/>
    </source>
</evidence>
<dbReference type="InterPro" id="IPR041577">
    <property type="entry name" value="RT_RNaseH_2"/>
</dbReference>
<dbReference type="InterPro" id="IPR000477">
    <property type="entry name" value="RT_dom"/>
</dbReference>
<evidence type="ECO:0000256" key="9">
    <source>
        <dbReference type="SAM" id="MobiDB-lite"/>
    </source>
</evidence>